<accession>A0A914LHY9</accession>
<protein>
    <submittedName>
        <fullName evidence="2 3">Candidate secreted effector</fullName>
    </submittedName>
</protein>
<dbReference type="AlphaFoldDB" id="A0A914LHY9"/>
<dbReference type="WBParaSite" id="Minc3s00562g14313">
    <property type="protein sequence ID" value="Minc3s00562g14313"/>
    <property type="gene ID" value="Minc3s00562g14313"/>
</dbReference>
<dbReference type="Proteomes" id="UP000887563">
    <property type="component" value="Unplaced"/>
</dbReference>
<proteinExistence type="predicted"/>
<name>A0A914LHY9_MELIC</name>
<organism evidence="1 2">
    <name type="scientific">Meloidogyne incognita</name>
    <name type="common">Southern root-knot nematode worm</name>
    <name type="synonym">Oxyuris incognita</name>
    <dbReference type="NCBI Taxonomy" id="6306"/>
    <lineage>
        <taxon>Eukaryota</taxon>
        <taxon>Metazoa</taxon>
        <taxon>Ecdysozoa</taxon>
        <taxon>Nematoda</taxon>
        <taxon>Chromadorea</taxon>
        <taxon>Rhabditida</taxon>
        <taxon>Tylenchina</taxon>
        <taxon>Tylenchomorpha</taxon>
        <taxon>Tylenchoidea</taxon>
        <taxon>Meloidogynidae</taxon>
        <taxon>Meloidogyninae</taxon>
        <taxon>Meloidogyne</taxon>
        <taxon>Meloidogyne incognita group</taxon>
    </lineage>
</organism>
<keyword evidence="1" id="KW-1185">Reference proteome</keyword>
<evidence type="ECO:0000313" key="2">
    <source>
        <dbReference type="WBParaSite" id="Minc3s00518g13653"/>
    </source>
</evidence>
<sequence>MGGAICIVDSPSSSTSSVVLASSVVDEDEDELVMGLRDVRVRCCVDEGIEEVETVFCQSGAIGQTVGTIGPRK</sequence>
<reference evidence="2 3" key="1">
    <citation type="submission" date="2022-11" db="UniProtKB">
        <authorList>
            <consortium name="WormBaseParasite"/>
        </authorList>
    </citation>
    <scope>IDENTIFICATION</scope>
</reference>
<evidence type="ECO:0000313" key="3">
    <source>
        <dbReference type="WBParaSite" id="Minc3s00562g14313"/>
    </source>
</evidence>
<dbReference type="WBParaSite" id="Minc3s00518g13653">
    <property type="protein sequence ID" value="Minc3s00518g13653"/>
    <property type="gene ID" value="Minc3s00518g13653"/>
</dbReference>
<evidence type="ECO:0000313" key="1">
    <source>
        <dbReference type="Proteomes" id="UP000887563"/>
    </source>
</evidence>